<proteinExistence type="predicted"/>
<sequence>MQCRKDNHNNDKSNKRRELILFVNLKPRNQLIPTNSVKSIIVELQHLFPDPSPLPSQKPPEFTPLPTPFCFPSTWIFRGQNDGTSSRACGDERGDPAPDATLSDIEFTLSFLGEAKGDGFSCDENEEEFDAGDDPHSECCEGVDADLQIGLGADLQVYTQI</sequence>
<keyword evidence="2" id="KW-1185">Reference proteome</keyword>
<evidence type="ECO:0000313" key="2">
    <source>
        <dbReference type="Proteomes" id="UP001281761"/>
    </source>
</evidence>
<dbReference type="Proteomes" id="UP001281761">
    <property type="component" value="Unassembled WGS sequence"/>
</dbReference>
<protein>
    <submittedName>
        <fullName evidence="1">Uncharacterized protein</fullName>
    </submittedName>
</protein>
<dbReference type="EMBL" id="JARBJD010000150">
    <property type="protein sequence ID" value="KAK2949755.1"/>
    <property type="molecule type" value="Genomic_DNA"/>
</dbReference>
<organism evidence="1 2">
    <name type="scientific">Blattamonas nauphoetae</name>
    <dbReference type="NCBI Taxonomy" id="2049346"/>
    <lineage>
        <taxon>Eukaryota</taxon>
        <taxon>Metamonada</taxon>
        <taxon>Preaxostyla</taxon>
        <taxon>Oxymonadida</taxon>
        <taxon>Blattamonas</taxon>
    </lineage>
</organism>
<reference evidence="1 2" key="1">
    <citation type="journal article" date="2022" name="bioRxiv">
        <title>Genomics of Preaxostyla Flagellates Illuminates Evolutionary Transitions and the Path Towards Mitochondrial Loss.</title>
        <authorList>
            <person name="Novak L.V.F."/>
            <person name="Treitli S.C."/>
            <person name="Pyrih J."/>
            <person name="Halakuc P."/>
            <person name="Pipaliya S.V."/>
            <person name="Vacek V."/>
            <person name="Brzon O."/>
            <person name="Soukal P."/>
            <person name="Eme L."/>
            <person name="Dacks J.B."/>
            <person name="Karnkowska A."/>
            <person name="Elias M."/>
            <person name="Hampl V."/>
        </authorList>
    </citation>
    <scope>NUCLEOTIDE SEQUENCE [LARGE SCALE GENOMIC DNA]</scope>
    <source>
        <strain evidence="1">NAU3</strain>
        <tissue evidence="1">Gut</tissue>
    </source>
</reference>
<accession>A0ABQ9XEV9</accession>
<evidence type="ECO:0000313" key="1">
    <source>
        <dbReference type="EMBL" id="KAK2949755.1"/>
    </source>
</evidence>
<comment type="caution">
    <text evidence="1">The sequence shown here is derived from an EMBL/GenBank/DDBJ whole genome shotgun (WGS) entry which is preliminary data.</text>
</comment>
<name>A0ABQ9XEV9_9EUKA</name>
<gene>
    <name evidence="1" type="ORF">BLNAU_15329</name>
</gene>